<reference evidence="1 2" key="1">
    <citation type="submission" date="2015-12" db="EMBL/GenBank/DDBJ databases">
        <title>Diversity of Burkholderia near neighbor genomes.</title>
        <authorList>
            <person name="Sahl J."/>
            <person name="Wagner D."/>
            <person name="Keim P."/>
        </authorList>
    </citation>
    <scope>NUCLEOTIDE SEQUENCE [LARGE SCALE GENOMIC DNA]</scope>
    <source>
        <strain evidence="1 2">MSMB0783</strain>
    </source>
</reference>
<sequence>MLRDKLVELGDDCTSLLPALSLRGFSRFFQLPFELLDLGVQFCTRCHLIYRLNVEWKEDDILM</sequence>
<evidence type="ECO:0000313" key="1">
    <source>
        <dbReference type="EMBL" id="AOJ74558.1"/>
    </source>
</evidence>
<name>A0A1B4LBK0_9BURK</name>
<dbReference type="AlphaFoldDB" id="A0A1B4LBK0"/>
<protein>
    <submittedName>
        <fullName evidence="1">Uncharacterized protein</fullName>
    </submittedName>
</protein>
<accession>A0A1B4LBK0</accession>
<organism evidence="1 2">
    <name type="scientific">Burkholderia ubonensis</name>
    <dbReference type="NCBI Taxonomy" id="101571"/>
    <lineage>
        <taxon>Bacteria</taxon>
        <taxon>Pseudomonadati</taxon>
        <taxon>Pseudomonadota</taxon>
        <taxon>Betaproteobacteria</taxon>
        <taxon>Burkholderiales</taxon>
        <taxon>Burkholderiaceae</taxon>
        <taxon>Burkholderia</taxon>
        <taxon>Burkholderia cepacia complex</taxon>
    </lineage>
</organism>
<gene>
    <name evidence="1" type="ORF">WJ35_05395</name>
</gene>
<evidence type="ECO:0000313" key="2">
    <source>
        <dbReference type="Proteomes" id="UP000243680"/>
    </source>
</evidence>
<dbReference type="Proteomes" id="UP000243680">
    <property type="component" value="Chromosome 1"/>
</dbReference>
<dbReference type="EMBL" id="CP013420">
    <property type="protein sequence ID" value="AOJ74558.1"/>
    <property type="molecule type" value="Genomic_DNA"/>
</dbReference>
<proteinExistence type="predicted"/>